<reference evidence="8" key="1">
    <citation type="submission" date="2022-01" db="EMBL/GenBank/DDBJ databases">
        <authorList>
            <person name="Jo J.-H."/>
            <person name="Im W.-T."/>
        </authorList>
    </citation>
    <scope>NUCLEOTIDE SEQUENCE</scope>
    <source>
        <strain evidence="8">NA20</strain>
    </source>
</reference>
<proteinExistence type="inferred from homology"/>
<keyword evidence="4" id="KW-0472">Membrane</keyword>
<dbReference type="Pfam" id="PF07980">
    <property type="entry name" value="SusD_RagB"/>
    <property type="match status" value="1"/>
</dbReference>
<evidence type="ECO:0000256" key="3">
    <source>
        <dbReference type="ARBA" id="ARBA00022729"/>
    </source>
</evidence>
<dbReference type="InterPro" id="IPR011990">
    <property type="entry name" value="TPR-like_helical_dom_sf"/>
</dbReference>
<evidence type="ECO:0000259" key="6">
    <source>
        <dbReference type="Pfam" id="PF07980"/>
    </source>
</evidence>
<dbReference type="CDD" id="cd08977">
    <property type="entry name" value="SusD"/>
    <property type="match status" value="1"/>
</dbReference>
<evidence type="ECO:0000256" key="2">
    <source>
        <dbReference type="ARBA" id="ARBA00006275"/>
    </source>
</evidence>
<accession>A0ABS9KMD2</accession>
<dbReference type="Gene3D" id="1.25.40.390">
    <property type="match status" value="1"/>
</dbReference>
<name>A0ABS9KMD2_9BACT</name>
<feature type="domain" description="RagB/SusD" evidence="6">
    <location>
        <begin position="290"/>
        <end position="545"/>
    </location>
</feature>
<feature type="domain" description="SusD-like N-terminal" evidence="7">
    <location>
        <begin position="24"/>
        <end position="227"/>
    </location>
</feature>
<keyword evidence="5" id="KW-0998">Cell outer membrane</keyword>
<comment type="caution">
    <text evidence="8">The sequence shown here is derived from an EMBL/GenBank/DDBJ whole genome shotgun (WGS) entry which is preliminary data.</text>
</comment>
<keyword evidence="3" id="KW-0732">Signal</keyword>
<dbReference type="InterPro" id="IPR033985">
    <property type="entry name" value="SusD-like_N"/>
</dbReference>
<evidence type="ECO:0000256" key="1">
    <source>
        <dbReference type="ARBA" id="ARBA00004442"/>
    </source>
</evidence>
<dbReference type="PROSITE" id="PS51257">
    <property type="entry name" value="PROKAR_LIPOPROTEIN"/>
    <property type="match status" value="1"/>
</dbReference>
<comment type="similarity">
    <text evidence="2">Belongs to the SusD family.</text>
</comment>
<evidence type="ECO:0000313" key="9">
    <source>
        <dbReference type="Proteomes" id="UP001165367"/>
    </source>
</evidence>
<dbReference type="EMBL" id="JAKLTR010000002">
    <property type="protein sequence ID" value="MCG2613482.1"/>
    <property type="molecule type" value="Genomic_DNA"/>
</dbReference>
<evidence type="ECO:0000256" key="5">
    <source>
        <dbReference type="ARBA" id="ARBA00023237"/>
    </source>
</evidence>
<evidence type="ECO:0000313" key="8">
    <source>
        <dbReference type="EMBL" id="MCG2613482.1"/>
    </source>
</evidence>
<evidence type="ECO:0000259" key="7">
    <source>
        <dbReference type="Pfam" id="PF14322"/>
    </source>
</evidence>
<dbReference type="SUPFAM" id="SSF48452">
    <property type="entry name" value="TPR-like"/>
    <property type="match status" value="1"/>
</dbReference>
<dbReference type="InterPro" id="IPR012944">
    <property type="entry name" value="SusD_RagB_dom"/>
</dbReference>
<protein>
    <submittedName>
        <fullName evidence="8">RagB/SusD family nutrient uptake outer membrane protein</fullName>
    </submittedName>
</protein>
<comment type="subcellular location">
    <subcellularLocation>
        <location evidence="1">Cell outer membrane</location>
    </subcellularLocation>
</comment>
<evidence type="ECO:0000256" key="4">
    <source>
        <dbReference type="ARBA" id="ARBA00023136"/>
    </source>
</evidence>
<sequence>MKKILSILILAGLVLSISSCKKDFLEKKPLDSYSDADLWKDLNLVEAFVNSRYTILPYMESSGVIKSYFMSGACDEGNSKHSYGNERALETGQMGPDNTVYDFWTANYQQIRNLNIFLSKVDEVPAQGPTNEAKKKRLTGEVYFLRAYGYFDLLRHYGGVPLISKVYGLSDTTFKVARNTFEEGVAFVLSDIAKAIDLLPANYASDVANTGRVTATAAKALKSRLLLYAASTLHNPANDQAKWQAASTAAKEAIDFAENNGYALFQGADYKNIFVQKNNQEVLLAYNFSNVPGGGIDIVCQPNSYGGWSVYTPSQAMVDAFEMTNGKPITDPASGYDATNPYVNRDPRFYADVLYNGAIFKGTGVEVFAGGKDSPQGPQGWNATETGYHWRKYMSETIDMNKEGSNQNMIIFRLAELYLNYAEAEQALGRDIVAREFANKIRSRASVNMPAITESSAALRDRIRAERRVELCFESHRIYDVRRWKIASVTENKPLMGVTVTKSGSTITYTPKVVRNRVFREEYYLWPISRAEMNKNPLLVNNPGYN</sequence>
<gene>
    <name evidence="8" type="ORF">LZZ85_04285</name>
</gene>
<dbReference type="Proteomes" id="UP001165367">
    <property type="component" value="Unassembled WGS sequence"/>
</dbReference>
<dbReference type="Pfam" id="PF14322">
    <property type="entry name" value="SusD-like_3"/>
    <property type="match status" value="1"/>
</dbReference>
<dbReference type="RefSeq" id="WP_237868710.1">
    <property type="nucleotide sequence ID" value="NZ_JAKLTR010000002.1"/>
</dbReference>
<keyword evidence="9" id="KW-1185">Reference proteome</keyword>
<organism evidence="8 9">
    <name type="scientific">Terrimonas ginsenosidimutans</name>
    <dbReference type="NCBI Taxonomy" id="2908004"/>
    <lineage>
        <taxon>Bacteria</taxon>
        <taxon>Pseudomonadati</taxon>
        <taxon>Bacteroidota</taxon>
        <taxon>Chitinophagia</taxon>
        <taxon>Chitinophagales</taxon>
        <taxon>Chitinophagaceae</taxon>
        <taxon>Terrimonas</taxon>
    </lineage>
</organism>